<name>A0ABY8QYR7_9MICO</name>
<protein>
    <recommendedName>
        <fullName evidence="3">Glucokinase</fullName>
        <ecNumber evidence="2">2.7.1.2</ecNumber>
    </recommendedName>
    <alternativeName>
        <fullName evidence="8">Glucose kinase</fullName>
    </alternativeName>
</protein>
<dbReference type="PANTHER" id="PTHR18964:SF173">
    <property type="entry name" value="GLUCOKINASE"/>
    <property type="match status" value="1"/>
</dbReference>
<keyword evidence="4 9" id="KW-0808">Transferase</keyword>
<evidence type="ECO:0000256" key="6">
    <source>
        <dbReference type="ARBA" id="ARBA00022777"/>
    </source>
</evidence>
<evidence type="ECO:0000256" key="1">
    <source>
        <dbReference type="ARBA" id="ARBA00006479"/>
    </source>
</evidence>
<keyword evidence="5" id="KW-0547">Nucleotide-binding</keyword>
<evidence type="ECO:0000313" key="10">
    <source>
        <dbReference type="Proteomes" id="UP001209083"/>
    </source>
</evidence>
<proteinExistence type="inferred from homology"/>
<reference evidence="9 10" key="1">
    <citation type="submission" date="2023-05" db="EMBL/GenBank/DDBJ databases">
        <title>Lithophilousrod everest ZFBP1038 complete genpme.</title>
        <authorList>
            <person name="Tian M."/>
        </authorList>
    </citation>
    <scope>NUCLEOTIDE SEQUENCE [LARGE SCALE GENOMIC DNA]</scope>
    <source>
        <strain evidence="9 10">ZFBP1038</strain>
    </source>
</reference>
<dbReference type="PANTHER" id="PTHR18964">
    <property type="entry name" value="ROK (REPRESSOR, ORF, KINASE) FAMILY"/>
    <property type="match status" value="1"/>
</dbReference>
<dbReference type="InterPro" id="IPR000600">
    <property type="entry name" value="ROK"/>
</dbReference>
<dbReference type="EC" id="2.7.1.2" evidence="2"/>
<dbReference type="NCBIfam" id="TIGR00744">
    <property type="entry name" value="ROK_glcA_fam"/>
    <property type="match status" value="1"/>
</dbReference>
<evidence type="ECO:0000256" key="2">
    <source>
        <dbReference type="ARBA" id="ARBA00012323"/>
    </source>
</evidence>
<gene>
    <name evidence="9" type="ORF">LWF01_07075</name>
</gene>
<evidence type="ECO:0000256" key="5">
    <source>
        <dbReference type="ARBA" id="ARBA00022741"/>
    </source>
</evidence>
<dbReference type="Gene3D" id="3.30.420.40">
    <property type="match status" value="2"/>
</dbReference>
<dbReference type="InterPro" id="IPR043129">
    <property type="entry name" value="ATPase_NBD"/>
</dbReference>
<dbReference type="PROSITE" id="PS01125">
    <property type="entry name" value="ROK"/>
    <property type="match status" value="1"/>
</dbReference>
<evidence type="ECO:0000256" key="8">
    <source>
        <dbReference type="ARBA" id="ARBA00032386"/>
    </source>
</evidence>
<organism evidence="9 10">
    <name type="scientific">Saxibacter everestensis</name>
    <dbReference type="NCBI Taxonomy" id="2909229"/>
    <lineage>
        <taxon>Bacteria</taxon>
        <taxon>Bacillati</taxon>
        <taxon>Actinomycetota</taxon>
        <taxon>Actinomycetes</taxon>
        <taxon>Micrococcales</taxon>
        <taxon>Brevibacteriaceae</taxon>
        <taxon>Saxibacter</taxon>
    </lineage>
</organism>
<accession>A0ABY8QYR7</accession>
<dbReference type="Proteomes" id="UP001209083">
    <property type="component" value="Chromosome"/>
</dbReference>
<keyword evidence="10" id="KW-1185">Reference proteome</keyword>
<comment type="similarity">
    <text evidence="1">Belongs to the ROK (NagC/XylR) family.</text>
</comment>
<dbReference type="Pfam" id="PF00480">
    <property type="entry name" value="ROK"/>
    <property type="match status" value="1"/>
</dbReference>
<dbReference type="SUPFAM" id="SSF53067">
    <property type="entry name" value="Actin-like ATPase domain"/>
    <property type="match status" value="1"/>
</dbReference>
<evidence type="ECO:0000313" key="9">
    <source>
        <dbReference type="EMBL" id="WGW13510.1"/>
    </source>
</evidence>
<keyword evidence="7" id="KW-0067">ATP-binding</keyword>
<dbReference type="EMBL" id="CP090958">
    <property type="protein sequence ID" value="WGW13510.1"/>
    <property type="molecule type" value="Genomic_DNA"/>
</dbReference>
<dbReference type="InterPro" id="IPR004654">
    <property type="entry name" value="ROK_glcA"/>
</dbReference>
<dbReference type="RefSeq" id="WP_349640332.1">
    <property type="nucleotide sequence ID" value="NZ_CP090958.1"/>
</dbReference>
<dbReference type="GO" id="GO:0004340">
    <property type="term" value="F:glucokinase activity"/>
    <property type="evidence" value="ECO:0007669"/>
    <property type="project" value="UniProtKB-EC"/>
</dbReference>
<evidence type="ECO:0000256" key="3">
    <source>
        <dbReference type="ARBA" id="ARBA00014701"/>
    </source>
</evidence>
<evidence type="ECO:0000256" key="7">
    <source>
        <dbReference type="ARBA" id="ARBA00022840"/>
    </source>
</evidence>
<evidence type="ECO:0000256" key="4">
    <source>
        <dbReference type="ARBA" id="ARBA00022679"/>
    </source>
</evidence>
<sequence length="335" mass="33848">MRTISSEQLGLGVDIGGTKIATGLVDPAGTLLKSSRKPTPADDPKALLEVLIAEIRAFADEYPVESVGIAAAGFVNAARSTVMFAPNIAWRDENLKEPVEQATGLPVVVENDANAAGWAEFQFGGGRDAEDLVLLTLGTGLGGAIIAEGELLRGGFGMAAELGHLRLVPNGILCGCGNRGCWEKYTSGSALTASAQQLAAANSPEAERFRAAIGAEGDDITGELVSKAAAQGNREAAELLAGLGEWLGVGIAQLAAVLDPSLVVIGGGLSEVGELLLKPARDALREHLPARAKRPELALSVATLGGDAGMIGAADLGLLASRGSGVGRGAGSSAG</sequence>
<dbReference type="InterPro" id="IPR049874">
    <property type="entry name" value="ROK_cs"/>
</dbReference>
<keyword evidence="6" id="KW-0418">Kinase</keyword>